<organism evidence="1 2">
    <name type="scientific">Nonomuraea phyllanthi</name>
    <dbReference type="NCBI Taxonomy" id="2219224"/>
    <lineage>
        <taxon>Bacteria</taxon>
        <taxon>Bacillati</taxon>
        <taxon>Actinomycetota</taxon>
        <taxon>Actinomycetes</taxon>
        <taxon>Streptosporangiales</taxon>
        <taxon>Streptosporangiaceae</taxon>
        <taxon>Nonomuraea</taxon>
    </lineage>
</organism>
<evidence type="ECO:0008006" key="3">
    <source>
        <dbReference type="Google" id="ProtNLM"/>
    </source>
</evidence>
<dbReference type="RefSeq" id="WP_139638284.1">
    <property type="nucleotide sequence ID" value="NZ_VDLX02000040.1"/>
</dbReference>
<dbReference type="Proteomes" id="UP000312512">
    <property type="component" value="Unassembled WGS sequence"/>
</dbReference>
<dbReference type="InterPro" id="IPR011009">
    <property type="entry name" value="Kinase-like_dom_sf"/>
</dbReference>
<dbReference type="AlphaFoldDB" id="A0A5C4UUK3"/>
<accession>A0A5C4UUK3</accession>
<evidence type="ECO:0000313" key="2">
    <source>
        <dbReference type="Proteomes" id="UP000312512"/>
    </source>
</evidence>
<sequence length="371" mass="39893">MPSPVDAVVAAEIEDLLAVPVARLEELDGHPWVLRAHLADGSPIIVKRLRPGGYGLRSAAELMRCERAALELLDKDLGLAHLGPRLLAAEPDTQMLVIEDLGPRTELARLLRHNGLTPELDDRLTDFAAAEGEIAAASASRAADFATRRAELGTPAQGLDDGEHAWTGLWRTAPERAAEFGVPMPDAAERDLRAAGAELAEPGPFLAFTNGDPEANNYLTMPDGDGRLIDFEGAGFRHALTAAAGFAVPGSLWMAVCGERQIAAFRTALARGIPEAEDDRRFGFGLASAAAVWTAIRSNDLRKREAREPGDDSRIQLVAGLEAGARTADAYGVLPHFAAWCRSTAEVLRRCWPDTDVDTATIAPYTWRSRP</sequence>
<name>A0A5C4UUK3_9ACTN</name>
<keyword evidence="2" id="KW-1185">Reference proteome</keyword>
<proteinExistence type="predicted"/>
<comment type="caution">
    <text evidence="1">The sequence shown here is derived from an EMBL/GenBank/DDBJ whole genome shotgun (WGS) entry which is preliminary data.</text>
</comment>
<dbReference type="EMBL" id="VDLX02000040">
    <property type="protein sequence ID" value="KAB8182655.1"/>
    <property type="molecule type" value="Genomic_DNA"/>
</dbReference>
<evidence type="ECO:0000313" key="1">
    <source>
        <dbReference type="EMBL" id="KAB8182655.1"/>
    </source>
</evidence>
<protein>
    <recommendedName>
        <fullName evidence="3">Aminoglycoside phosphotransferase domain-containing protein</fullName>
    </recommendedName>
</protein>
<dbReference type="OrthoDB" id="5380378at2"/>
<gene>
    <name evidence="1" type="ORF">FH608_050095</name>
</gene>
<dbReference type="SUPFAM" id="SSF56112">
    <property type="entry name" value="Protein kinase-like (PK-like)"/>
    <property type="match status" value="1"/>
</dbReference>
<reference evidence="1 2" key="1">
    <citation type="submission" date="2019-10" db="EMBL/GenBank/DDBJ databases">
        <title>Nonomuraea sp. nov., isolated from Phyllanthus amarus.</title>
        <authorList>
            <person name="Klykleung N."/>
            <person name="Tanasupawat S."/>
        </authorList>
    </citation>
    <scope>NUCLEOTIDE SEQUENCE [LARGE SCALE GENOMIC DNA]</scope>
    <source>
        <strain evidence="1 2">PA1-10</strain>
    </source>
</reference>